<evidence type="ECO:0000256" key="4">
    <source>
        <dbReference type="ARBA" id="ARBA00023136"/>
    </source>
</evidence>
<dbReference type="GO" id="GO:0046677">
    <property type="term" value="P:response to antibiotic"/>
    <property type="evidence" value="ECO:0007669"/>
    <property type="project" value="UniProtKB-KW"/>
</dbReference>
<evidence type="ECO:0000313" key="8">
    <source>
        <dbReference type="EMBL" id="TDF91768.1"/>
    </source>
</evidence>
<dbReference type="PANTHER" id="PTHR43027">
    <property type="entry name" value="DOXORUBICIN RESISTANCE ABC TRANSPORTER PERMEASE PROTEIN DRRC-RELATED"/>
    <property type="match status" value="1"/>
</dbReference>
<feature type="transmembrane region" description="Helical" evidence="6">
    <location>
        <begin position="119"/>
        <end position="145"/>
    </location>
</feature>
<dbReference type="OrthoDB" id="3745966at2"/>
<dbReference type="Proteomes" id="UP000295511">
    <property type="component" value="Unassembled WGS sequence"/>
</dbReference>
<keyword evidence="5" id="KW-0046">Antibiotic resistance</keyword>
<dbReference type="PROSITE" id="PS51012">
    <property type="entry name" value="ABC_TM2"/>
    <property type="match status" value="1"/>
</dbReference>
<dbReference type="InterPro" id="IPR047817">
    <property type="entry name" value="ABC2_TM_bact-type"/>
</dbReference>
<feature type="transmembrane region" description="Helical" evidence="6">
    <location>
        <begin position="157"/>
        <end position="178"/>
    </location>
</feature>
<dbReference type="InterPro" id="IPR013525">
    <property type="entry name" value="ABC2_TM"/>
</dbReference>
<keyword evidence="9" id="KW-1185">Reference proteome</keyword>
<evidence type="ECO:0000259" key="7">
    <source>
        <dbReference type="PROSITE" id="PS51012"/>
    </source>
</evidence>
<dbReference type="GO" id="GO:0140359">
    <property type="term" value="F:ABC-type transporter activity"/>
    <property type="evidence" value="ECO:0007669"/>
    <property type="project" value="InterPro"/>
</dbReference>
<feature type="transmembrane region" description="Helical" evidence="6">
    <location>
        <begin position="28"/>
        <end position="55"/>
    </location>
</feature>
<dbReference type="GO" id="GO:0043190">
    <property type="term" value="C:ATP-binding cassette (ABC) transporter complex"/>
    <property type="evidence" value="ECO:0007669"/>
    <property type="project" value="InterPro"/>
</dbReference>
<proteinExistence type="inferred from homology"/>
<comment type="caution">
    <text evidence="8">The sequence shown here is derived from an EMBL/GenBank/DDBJ whole genome shotgun (WGS) entry which is preliminary data.</text>
</comment>
<dbReference type="EMBL" id="SMRU01000027">
    <property type="protein sequence ID" value="TDF91768.1"/>
    <property type="molecule type" value="Genomic_DNA"/>
</dbReference>
<name>A0A4R5KB89_9MICC</name>
<gene>
    <name evidence="8" type="ORF">E1809_19815</name>
</gene>
<feature type="transmembrane region" description="Helical" evidence="6">
    <location>
        <begin position="244"/>
        <end position="262"/>
    </location>
</feature>
<comment type="subcellular location">
    <subcellularLocation>
        <location evidence="6">Cell membrane</location>
        <topology evidence="6">Multi-pass membrane protein</topology>
    </subcellularLocation>
    <subcellularLocation>
        <location evidence="1">Membrane</location>
        <topology evidence="1">Multi-pass membrane protein</topology>
    </subcellularLocation>
</comment>
<evidence type="ECO:0000256" key="2">
    <source>
        <dbReference type="ARBA" id="ARBA00022692"/>
    </source>
</evidence>
<dbReference type="PANTHER" id="PTHR43027:SF2">
    <property type="entry name" value="TRANSPORT PERMEASE PROTEIN"/>
    <property type="match status" value="1"/>
</dbReference>
<dbReference type="InterPro" id="IPR000412">
    <property type="entry name" value="ABC_2_transport"/>
</dbReference>
<dbReference type="AlphaFoldDB" id="A0A4R5KB89"/>
<keyword evidence="3 6" id="KW-1133">Transmembrane helix</keyword>
<protein>
    <recommendedName>
        <fullName evidence="6">Transport permease protein</fullName>
    </recommendedName>
</protein>
<keyword evidence="4 6" id="KW-0472">Membrane</keyword>
<keyword evidence="6" id="KW-1003">Cell membrane</keyword>
<evidence type="ECO:0000256" key="5">
    <source>
        <dbReference type="ARBA" id="ARBA00023251"/>
    </source>
</evidence>
<dbReference type="InterPro" id="IPR052902">
    <property type="entry name" value="ABC-2_transporter"/>
</dbReference>
<evidence type="ECO:0000256" key="3">
    <source>
        <dbReference type="ARBA" id="ARBA00022989"/>
    </source>
</evidence>
<evidence type="ECO:0000313" key="9">
    <source>
        <dbReference type="Proteomes" id="UP000295511"/>
    </source>
</evidence>
<reference evidence="8 9" key="1">
    <citation type="submission" date="2019-03" db="EMBL/GenBank/DDBJ databases">
        <title>Whole genome sequence of Arthrobacter sp JH1-1.</title>
        <authorList>
            <person name="Trinh H.N."/>
        </authorList>
    </citation>
    <scope>NUCLEOTIDE SEQUENCE [LARGE SCALE GENOMIC DNA]</scope>
    <source>
        <strain evidence="8 9">JH1-1</strain>
    </source>
</reference>
<comment type="similarity">
    <text evidence="6">Belongs to the ABC-2 integral membrane protein family.</text>
</comment>
<evidence type="ECO:0000256" key="6">
    <source>
        <dbReference type="RuleBase" id="RU361157"/>
    </source>
</evidence>
<dbReference type="Pfam" id="PF01061">
    <property type="entry name" value="ABC2_membrane"/>
    <property type="match status" value="1"/>
</dbReference>
<dbReference type="PIRSF" id="PIRSF006648">
    <property type="entry name" value="DrrB"/>
    <property type="match status" value="1"/>
</dbReference>
<keyword evidence="2 6" id="KW-0812">Transmembrane</keyword>
<keyword evidence="6" id="KW-0813">Transport</keyword>
<feature type="transmembrane region" description="Helical" evidence="6">
    <location>
        <begin position="75"/>
        <end position="98"/>
    </location>
</feature>
<accession>A0A4R5KB89</accession>
<feature type="domain" description="ABC transmembrane type-2" evidence="7">
    <location>
        <begin position="34"/>
        <end position="265"/>
    </location>
</feature>
<feature type="transmembrane region" description="Helical" evidence="6">
    <location>
        <begin position="185"/>
        <end position="204"/>
    </location>
</feature>
<organism evidence="8 9">
    <name type="scientific">Arthrobacter terricola</name>
    <dbReference type="NCBI Taxonomy" id="2547396"/>
    <lineage>
        <taxon>Bacteria</taxon>
        <taxon>Bacillati</taxon>
        <taxon>Actinomycetota</taxon>
        <taxon>Actinomycetes</taxon>
        <taxon>Micrococcales</taxon>
        <taxon>Micrococcaceae</taxon>
        <taxon>Arthrobacter</taxon>
    </lineage>
</organism>
<dbReference type="RefSeq" id="WP_133205965.1">
    <property type="nucleotide sequence ID" value="NZ_SMRU01000027.1"/>
</dbReference>
<evidence type="ECO:0000256" key="1">
    <source>
        <dbReference type="ARBA" id="ARBA00004141"/>
    </source>
</evidence>
<sequence length="287" mass="30673">MSSTLTETVGGGRLFSALRQQIACELKVFWATPVTVLFIALMPVVLYVVFGVSFSSSGGDQVVYDGLPLEARTRTFGGVLVFALMAVAFANVAIGLAIRRGIGLYRRLRTSAASPVVVIAGFLANSAITSLLVIGVVAAIGISVFHVEIPGSAVGPGLLALALGMICFMSLGIALSLLPPNAETAVPIVNVVYFPLAFISGVFFEMPLSDGLKSVVDMLPVRPVLDLLMRSLATGAFPERWDELGILFGWTIIGLLVSARWFRWASEREPRSPRRRSFRPSPASDSE</sequence>